<evidence type="ECO:0000313" key="2">
    <source>
        <dbReference type="EMBL" id="KGQ08313.1"/>
    </source>
</evidence>
<organism evidence="2 3">
    <name type="scientific">Beauveria bassiana D1-5</name>
    <dbReference type="NCBI Taxonomy" id="1245745"/>
    <lineage>
        <taxon>Eukaryota</taxon>
        <taxon>Fungi</taxon>
        <taxon>Dikarya</taxon>
        <taxon>Ascomycota</taxon>
        <taxon>Pezizomycotina</taxon>
        <taxon>Sordariomycetes</taxon>
        <taxon>Hypocreomycetidae</taxon>
        <taxon>Hypocreales</taxon>
        <taxon>Cordycipitaceae</taxon>
        <taxon>Beauveria</taxon>
    </lineage>
</organism>
<evidence type="ECO:0000256" key="1">
    <source>
        <dbReference type="SAM" id="MobiDB-lite"/>
    </source>
</evidence>
<sequence length="92" mass="10856">MVFTDDKGERREIYMPARDFYKAMAHVIKEEWDELAKFPKWENQSHTDADNLKNITDIKAFYSVPPPEDDDDDDDDAQMEDTPKENNVSEKK</sequence>
<feature type="compositionally biased region" description="Acidic residues" evidence="1">
    <location>
        <begin position="67"/>
        <end position="79"/>
    </location>
</feature>
<feature type="region of interest" description="Disordered" evidence="1">
    <location>
        <begin position="61"/>
        <end position="92"/>
    </location>
</feature>
<accession>A0A0A2VL31</accession>
<reference evidence="2 3" key="1">
    <citation type="submission" date="2012-10" db="EMBL/GenBank/DDBJ databases">
        <title>Genome sequencing and analysis of entomopathogenic fungi Beauveria bassiana D1-5.</title>
        <authorList>
            <person name="Li Q."/>
            <person name="Wang L."/>
            <person name="Zhang Z."/>
            <person name="Wang Q."/>
            <person name="Ren J."/>
            <person name="Wang M."/>
            <person name="Xu W."/>
            <person name="Wang J."/>
            <person name="Lu Y."/>
            <person name="Du Q."/>
            <person name="Sun Z."/>
        </authorList>
    </citation>
    <scope>NUCLEOTIDE SEQUENCE [LARGE SCALE GENOMIC DNA]</scope>
    <source>
        <strain evidence="2 3">D1-5</strain>
    </source>
</reference>
<proteinExistence type="predicted"/>
<dbReference type="EMBL" id="ANFO01000588">
    <property type="protein sequence ID" value="KGQ08313.1"/>
    <property type="molecule type" value="Genomic_DNA"/>
</dbReference>
<name>A0A0A2VL31_BEABA</name>
<feature type="compositionally biased region" description="Basic and acidic residues" evidence="1">
    <location>
        <begin position="81"/>
        <end position="92"/>
    </location>
</feature>
<dbReference type="Proteomes" id="UP000030106">
    <property type="component" value="Unassembled WGS sequence"/>
</dbReference>
<evidence type="ECO:0000313" key="3">
    <source>
        <dbReference type="Proteomes" id="UP000030106"/>
    </source>
</evidence>
<dbReference type="AlphaFoldDB" id="A0A0A2VL31"/>
<dbReference type="HOGENOM" id="CLU_187029_0_0_1"/>
<gene>
    <name evidence="2" type="ORF">BBAD15_g6348</name>
</gene>
<protein>
    <submittedName>
        <fullName evidence="2">Uncharacterized protein</fullName>
    </submittedName>
</protein>
<dbReference type="OrthoDB" id="3919839at2759"/>
<comment type="caution">
    <text evidence="2">The sequence shown here is derived from an EMBL/GenBank/DDBJ whole genome shotgun (WGS) entry which is preliminary data.</text>
</comment>